<dbReference type="EMBL" id="SMKI01000064">
    <property type="protein sequence ID" value="TDC76985.1"/>
    <property type="molecule type" value="Genomic_DNA"/>
</dbReference>
<dbReference type="SMART" id="SM00317">
    <property type="entry name" value="SET"/>
    <property type="match status" value="1"/>
</dbReference>
<evidence type="ECO:0000259" key="3">
    <source>
        <dbReference type="PROSITE" id="PS50280"/>
    </source>
</evidence>
<dbReference type="PROSITE" id="PS50280">
    <property type="entry name" value="SET"/>
    <property type="match status" value="1"/>
</dbReference>
<keyword evidence="6" id="KW-1185">Reference proteome</keyword>
<evidence type="ECO:0000256" key="2">
    <source>
        <dbReference type="ARBA" id="ARBA00022691"/>
    </source>
</evidence>
<dbReference type="InterPro" id="IPR046341">
    <property type="entry name" value="SET_dom_sf"/>
</dbReference>
<comment type="caution">
    <text evidence="5">The sequence shown here is derived from an EMBL/GenBank/DDBJ whole genome shotgun (WGS) entry which is preliminary data.</text>
</comment>
<feature type="domain" description="Post-SET" evidence="4">
    <location>
        <begin position="125"/>
        <end position="141"/>
    </location>
</feature>
<accession>A0A4V2Y3L6</accession>
<feature type="domain" description="SET" evidence="3">
    <location>
        <begin position="16"/>
        <end position="117"/>
    </location>
</feature>
<dbReference type="Pfam" id="PF00856">
    <property type="entry name" value="SET"/>
    <property type="match status" value="1"/>
</dbReference>
<dbReference type="InterPro" id="IPR053201">
    <property type="entry name" value="Flavunoidine_N-MTase"/>
</dbReference>
<dbReference type="PANTHER" id="PTHR12350">
    <property type="entry name" value="HISTONE-LYSINE N-METHYLTRANSFERASE-RELATED"/>
    <property type="match status" value="1"/>
</dbReference>
<evidence type="ECO:0000256" key="1">
    <source>
        <dbReference type="ARBA" id="ARBA00022679"/>
    </source>
</evidence>
<keyword evidence="1" id="KW-0808">Transferase</keyword>
<dbReference type="PROSITE" id="PS50868">
    <property type="entry name" value="POST_SET"/>
    <property type="match status" value="1"/>
</dbReference>
<dbReference type="InterPro" id="IPR003616">
    <property type="entry name" value="Post-SET_dom"/>
</dbReference>
<evidence type="ECO:0000259" key="4">
    <source>
        <dbReference type="PROSITE" id="PS50868"/>
    </source>
</evidence>
<dbReference type="Proteomes" id="UP000295345">
    <property type="component" value="Unassembled WGS sequence"/>
</dbReference>
<dbReference type="RefSeq" id="WP_132817301.1">
    <property type="nucleotide sequence ID" value="NZ_SMKI01000064.1"/>
</dbReference>
<evidence type="ECO:0000313" key="5">
    <source>
        <dbReference type="EMBL" id="TDC76985.1"/>
    </source>
</evidence>
<gene>
    <name evidence="5" type="ORF">E1283_08490</name>
</gene>
<dbReference type="SUPFAM" id="SSF82199">
    <property type="entry name" value="SET domain"/>
    <property type="match status" value="1"/>
</dbReference>
<protein>
    <submittedName>
        <fullName evidence="5">SET domain-containing protein</fullName>
    </submittedName>
</protein>
<keyword evidence="2" id="KW-0949">S-adenosyl-L-methionine</keyword>
<dbReference type="Gene3D" id="2.170.270.10">
    <property type="entry name" value="SET domain"/>
    <property type="match status" value="1"/>
</dbReference>
<name>A0A4V2Y3L6_9ACTN</name>
<sequence>MSTSPVQPPAECWLHPRAEVRDSPIQGFGLFATGPLRAGESVQRLGGTVIDDAALAALEPPHSSVTIGEGRHLLIDPAEPVRYGNHSCEPNLWHADAFTLVARRDIATGEELTSDYATLTGVDEWAMDCRCGSGLCRGRVTGRDWRLPSLRAAYGRHWTPPLLDRIEAGGGGR</sequence>
<dbReference type="GO" id="GO:0016740">
    <property type="term" value="F:transferase activity"/>
    <property type="evidence" value="ECO:0007669"/>
    <property type="project" value="UniProtKB-KW"/>
</dbReference>
<proteinExistence type="predicted"/>
<evidence type="ECO:0000313" key="6">
    <source>
        <dbReference type="Proteomes" id="UP000295345"/>
    </source>
</evidence>
<dbReference type="AlphaFoldDB" id="A0A4V2Y3L6"/>
<dbReference type="OrthoDB" id="9790349at2"/>
<organism evidence="5 6">
    <name type="scientific">Streptomyces hainanensis</name>
    <dbReference type="NCBI Taxonomy" id="402648"/>
    <lineage>
        <taxon>Bacteria</taxon>
        <taxon>Bacillati</taxon>
        <taxon>Actinomycetota</taxon>
        <taxon>Actinomycetes</taxon>
        <taxon>Kitasatosporales</taxon>
        <taxon>Streptomycetaceae</taxon>
        <taxon>Streptomyces</taxon>
    </lineage>
</organism>
<dbReference type="PANTHER" id="PTHR12350:SF19">
    <property type="entry name" value="SET DOMAIN-CONTAINING PROTEIN"/>
    <property type="match status" value="1"/>
</dbReference>
<reference evidence="5 6" key="1">
    <citation type="submission" date="2019-03" db="EMBL/GenBank/DDBJ databases">
        <title>Draft genome sequences of novel Actinobacteria.</title>
        <authorList>
            <person name="Sahin N."/>
            <person name="Ay H."/>
            <person name="Saygin H."/>
        </authorList>
    </citation>
    <scope>NUCLEOTIDE SEQUENCE [LARGE SCALE GENOMIC DNA]</scope>
    <source>
        <strain evidence="5 6">DSM 41900</strain>
    </source>
</reference>
<dbReference type="InterPro" id="IPR001214">
    <property type="entry name" value="SET_dom"/>
</dbReference>